<evidence type="ECO:0000259" key="1">
    <source>
        <dbReference type="Pfam" id="PF00535"/>
    </source>
</evidence>
<gene>
    <name evidence="2" type="ORF">JCM19301_484</name>
    <name evidence="3" type="ORF">JCM19302_988</name>
    <name evidence="4" type="ORF">JCM19538_1150</name>
</gene>
<evidence type="ECO:0000313" key="5">
    <source>
        <dbReference type="Proteomes" id="UP000029646"/>
    </source>
</evidence>
<keyword evidence="3" id="KW-0808">Transferase</keyword>
<accession>A0A090W2Z0</accession>
<dbReference type="EMBL" id="BBNY01000004">
    <property type="protein sequence ID" value="GAL88715.1"/>
    <property type="molecule type" value="Genomic_DNA"/>
</dbReference>
<dbReference type="GO" id="GO:0016758">
    <property type="term" value="F:hexosyltransferase activity"/>
    <property type="evidence" value="ECO:0007669"/>
    <property type="project" value="UniProtKB-ARBA"/>
</dbReference>
<dbReference type="CDD" id="cd00761">
    <property type="entry name" value="Glyco_tranf_GTA_type"/>
    <property type="match status" value="1"/>
</dbReference>
<reference evidence="6" key="1">
    <citation type="journal article" date="2014" name="Genome Announc.">
        <title>Draft Genome Sequence of Marine Flavobacterium Jejuia pallidilutea Strain 11shimoA1 and Pigmentation Mutants.</title>
        <authorList>
            <person name="Takatani N."/>
            <person name="Nakanishi M."/>
            <person name="Meirelles P."/>
            <person name="Mino S."/>
            <person name="Suda W."/>
            <person name="Oshima K."/>
            <person name="Hattori M."/>
            <person name="Ohkuma M."/>
            <person name="Hosokawa M."/>
            <person name="Miyashita K."/>
            <person name="Thompson F.L."/>
            <person name="Niwa A."/>
            <person name="Sawabe T."/>
            <person name="Sawabe T."/>
        </authorList>
    </citation>
    <scope>NUCLEOTIDE SEQUENCE [LARGE SCALE GENOMIC DNA]</scope>
    <source>
        <strain evidence="6">JCM 19538</strain>
    </source>
</reference>
<evidence type="ECO:0000313" key="2">
    <source>
        <dbReference type="EMBL" id="GAL67511.1"/>
    </source>
</evidence>
<evidence type="ECO:0000313" key="3">
    <source>
        <dbReference type="EMBL" id="GAL71311.1"/>
    </source>
</evidence>
<dbReference type="Proteomes" id="UP000029646">
    <property type="component" value="Unassembled WGS sequence"/>
</dbReference>
<name>A0A090W2Z0_9FLAO</name>
<evidence type="ECO:0000313" key="4">
    <source>
        <dbReference type="EMBL" id="GAL88715.1"/>
    </source>
</evidence>
<sequence length="317" mass="36974">MISVVIPLYNKEHTITRTLGTVLNQTYKDFEVVIINDGSTDNGVSVIQNFSTDSRIKIINQSNQGVSVARNEGVRNATYEYVAFLDGDDEWLPNYLSKMYEAIQKFPNAGLFCCAGKVRSGGKDYLRQADKYKNSIVEIDFFENPHVFVHTSATVVKKSEFSKTQGFPVGMKRNQDFALFFALALHTKTVFCGFPLSIYVGDVEGQATKAPFITVREHVCRRYNVVHKAWFDLGQANKTYLIFTKYELRHFFRGFLMKNEYDNIMFFRNNLEENLVHKFPSLEWVLYRKSFFKKFAILYINFTKLRWRLRGYPRLNY</sequence>
<proteinExistence type="predicted"/>
<dbReference type="SUPFAM" id="SSF53448">
    <property type="entry name" value="Nucleotide-diphospho-sugar transferases"/>
    <property type="match status" value="1"/>
</dbReference>
<dbReference type="Proteomes" id="UP000029641">
    <property type="component" value="Unassembled WGS sequence"/>
</dbReference>
<evidence type="ECO:0000313" key="6">
    <source>
        <dbReference type="Proteomes" id="UP000030184"/>
    </source>
</evidence>
<dbReference type="RefSeq" id="WP_042244117.1">
    <property type="nucleotide sequence ID" value="NZ_BBNR01000010.1"/>
</dbReference>
<dbReference type="PANTHER" id="PTHR22916">
    <property type="entry name" value="GLYCOSYLTRANSFERASE"/>
    <property type="match status" value="1"/>
</dbReference>
<feature type="domain" description="Glycosyltransferase 2-like" evidence="1">
    <location>
        <begin position="3"/>
        <end position="145"/>
    </location>
</feature>
<keyword evidence="6" id="KW-1185">Reference proteome</keyword>
<dbReference type="InterPro" id="IPR001173">
    <property type="entry name" value="Glyco_trans_2-like"/>
</dbReference>
<protein>
    <submittedName>
        <fullName evidence="3">Probable glycosyl transferase</fullName>
    </submittedName>
</protein>
<dbReference type="PANTHER" id="PTHR22916:SF3">
    <property type="entry name" value="UDP-GLCNAC:BETAGAL BETA-1,3-N-ACETYLGLUCOSAMINYLTRANSFERASE-LIKE PROTEIN 1"/>
    <property type="match status" value="1"/>
</dbReference>
<dbReference type="Proteomes" id="UP000030184">
    <property type="component" value="Unassembled WGS sequence"/>
</dbReference>
<dbReference type="Gene3D" id="3.90.550.10">
    <property type="entry name" value="Spore Coat Polysaccharide Biosynthesis Protein SpsA, Chain A"/>
    <property type="match status" value="1"/>
</dbReference>
<dbReference type="InterPro" id="IPR029044">
    <property type="entry name" value="Nucleotide-diphossugar_trans"/>
</dbReference>
<dbReference type="EMBL" id="BBNS01000011">
    <property type="protein sequence ID" value="GAL71311.1"/>
    <property type="molecule type" value="Genomic_DNA"/>
</dbReference>
<dbReference type="OrthoDB" id="6307329at2"/>
<dbReference type="EMBL" id="BBNR01000010">
    <property type="protein sequence ID" value="GAL67511.1"/>
    <property type="molecule type" value="Genomic_DNA"/>
</dbReference>
<dbReference type="Pfam" id="PF00535">
    <property type="entry name" value="Glycos_transf_2"/>
    <property type="match status" value="1"/>
</dbReference>
<dbReference type="STRING" id="504487.JCM19538_1150"/>
<dbReference type="eggNOG" id="COG1215">
    <property type="taxonomic scope" value="Bacteria"/>
</dbReference>
<comment type="caution">
    <text evidence="3">The sequence shown here is derived from an EMBL/GenBank/DDBJ whole genome shotgun (WGS) entry which is preliminary data.</text>
</comment>
<organism evidence="3 5">
    <name type="scientific">Jejuia pallidilutea</name>
    <dbReference type="NCBI Taxonomy" id="504487"/>
    <lineage>
        <taxon>Bacteria</taxon>
        <taxon>Pseudomonadati</taxon>
        <taxon>Bacteroidota</taxon>
        <taxon>Flavobacteriia</taxon>
        <taxon>Flavobacteriales</taxon>
        <taxon>Flavobacteriaceae</taxon>
        <taxon>Jejuia</taxon>
    </lineage>
</organism>
<dbReference type="AlphaFoldDB" id="A0A090W2Z0"/>